<dbReference type="Pfam" id="PF22588">
    <property type="entry name" value="dCache_1_like"/>
    <property type="match status" value="1"/>
</dbReference>
<dbReference type="InterPro" id="IPR054327">
    <property type="entry name" value="His-kinase-like_sensor"/>
</dbReference>
<keyword evidence="2" id="KW-1133">Transmembrane helix</keyword>
<dbReference type="InterPro" id="IPR029787">
    <property type="entry name" value="Nucleotide_cyclase"/>
</dbReference>
<comment type="caution">
    <text evidence="6">The sequence shown here is derived from an EMBL/GenBank/DDBJ whole genome shotgun (WGS) entry which is preliminary data.</text>
</comment>
<dbReference type="Pfam" id="PF00990">
    <property type="entry name" value="GGDEF"/>
    <property type="match status" value="1"/>
</dbReference>
<feature type="transmembrane region" description="Helical" evidence="2">
    <location>
        <begin position="20"/>
        <end position="43"/>
    </location>
</feature>
<dbReference type="PROSITE" id="PS50887">
    <property type="entry name" value="GGDEF"/>
    <property type="match status" value="1"/>
</dbReference>
<dbReference type="NCBIfam" id="TIGR00229">
    <property type="entry name" value="sensory_box"/>
    <property type="match status" value="1"/>
</dbReference>
<name>A0A2G8T0E3_9BURK</name>
<keyword evidence="7" id="KW-1185">Reference proteome</keyword>
<evidence type="ECO:0000256" key="1">
    <source>
        <dbReference type="SAM" id="MobiDB-lite"/>
    </source>
</evidence>
<dbReference type="PROSITE" id="PS50112">
    <property type="entry name" value="PAS"/>
    <property type="match status" value="1"/>
</dbReference>
<dbReference type="OrthoDB" id="8731447at2"/>
<evidence type="ECO:0000313" key="6">
    <source>
        <dbReference type="EMBL" id="PIL39499.1"/>
    </source>
</evidence>
<feature type="region of interest" description="Disordered" evidence="1">
    <location>
        <begin position="126"/>
        <end position="150"/>
    </location>
</feature>
<dbReference type="SMART" id="SM00091">
    <property type="entry name" value="PAS"/>
    <property type="match status" value="1"/>
</dbReference>
<keyword evidence="2" id="KW-0472">Membrane</keyword>
<dbReference type="InterPro" id="IPR043128">
    <property type="entry name" value="Rev_trsase/Diguanyl_cyclase"/>
</dbReference>
<feature type="domain" description="EAL" evidence="4">
    <location>
        <begin position="646"/>
        <end position="899"/>
    </location>
</feature>
<dbReference type="RefSeq" id="WP_099916254.1">
    <property type="nucleotide sequence ID" value="NZ_BMHS01000015.1"/>
</dbReference>
<dbReference type="Gene3D" id="3.20.20.450">
    <property type="entry name" value="EAL domain"/>
    <property type="match status" value="1"/>
</dbReference>
<feature type="domain" description="PAS" evidence="3">
    <location>
        <begin position="340"/>
        <end position="413"/>
    </location>
</feature>
<dbReference type="AlphaFoldDB" id="A0A2G8T0E3"/>
<evidence type="ECO:0000256" key="2">
    <source>
        <dbReference type="SAM" id="Phobius"/>
    </source>
</evidence>
<protein>
    <recommendedName>
        <fullName evidence="8">Diguanylate cyclase</fullName>
    </recommendedName>
</protein>
<dbReference type="SUPFAM" id="SSF55073">
    <property type="entry name" value="Nucleotide cyclase"/>
    <property type="match status" value="1"/>
</dbReference>
<sequence>MRLPDASTDTLTPARPYSLARLVSATALLILILLAATSVMLFVSLQDTLRQEKTNLRNLAIAFSAQTFSVAQAIDNAMLEAERAIAANALASPLPDVFDRLGENNMAREYLLGIYRYDTAGHLVAGGGPGKGDGEARAPVPPPEGDTGAVPGGLRITISNVDPATGRGVIHFSRAIVDAGGKRLGSIVAEADSKRFERIYNLIELGDGGSVTLLTRDGTMLARAPDFPSSIGRSLASTPLLQYYLPHAERNAFVAASPLDGKRRLYGYDAVSRYPLVLITAKDQSDALASWYERLWTAMVSLALISITVILLAWRVARDATQQFSLIGKLAQSEERAENSADYLATILNAVSTPIWVLDGARRIVMLNDAFSRFVGRSAQELVGQQESNVLDAAGAGQRELRYRRYQSVLDGDADAEASAEIAEILDGAGAPRTVILLSSKLEGEAGQPQVVSVLTDITERQNAERRLAYIANFDLLTGLPTQGQFRRMLAAALAGAKARHSAIGTLVVSLERMQEITDLMGHAASEAAIKQVGAVFQSLLPRAQGVARIKSHEFAVALEAEAEAGRAFFAQYAIELLERLSGALNVGGREFYLGPVIGVSIFPEDGAGADELFGRADSARNRAGLDNHDRIHFFSVRAQTDLDERLTVEAQLRRALERNEFRLVFQPKVQFASGRINGFETLLRWRNPVLGDVEPVSFIPIAERTGLIIDIGAWVLQEACRHLHGWQQAGAAIKLAVNLSPRQFHQSDLLPMIRQCVLRWAIAPGSLELEITESALMSREQQVDALMHEIRALGIELSIDDFGTGYSSLAYLKRFPVQRLKIDRAFVRDLGKDDDSAAIVRSILNLANGLKLGVVAEGVETGDQLAILRSMSCDEYQGYLFSRPVEAGAVQALFEANRAAFA</sequence>
<keyword evidence="2" id="KW-0812">Transmembrane</keyword>
<gene>
    <name evidence="6" type="ORF">CR103_12130</name>
</gene>
<dbReference type="InterPro" id="IPR013767">
    <property type="entry name" value="PAS_fold"/>
</dbReference>
<dbReference type="InterPro" id="IPR052155">
    <property type="entry name" value="Biofilm_reg_signaling"/>
</dbReference>
<dbReference type="SUPFAM" id="SSF55785">
    <property type="entry name" value="PYP-like sensor domain (PAS domain)"/>
    <property type="match status" value="1"/>
</dbReference>
<dbReference type="PROSITE" id="PS50883">
    <property type="entry name" value="EAL"/>
    <property type="match status" value="1"/>
</dbReference>
<dbReference type="InterPro" id="IPR000160">
    <property type="entry name" value="GGDEF_dom"/>
</dbReference>
<dbReference type="Pfam" id="PF00563">
    <property type="entry name" value="EAL"/>
    <property type="match status" value="1"/>
</dbReference>
<evidence type="ECO:0000313" key="7">
    <source>
        <dbReference type="Proteomes" id="UP000228593"/>
    </source>
</evidence>
<dbReference type="SMART" id="SM00267">
    <property type="entry name" value="GGDEF"/>
    <property type="match status" value="1"/>
</dbReference>
<dbReference type="InterPro" id="IPR035965">
    <property type="entry name" value="PAS-like_dom_sf"/>
</dbReference>
<dbReference type="Gene3D" id="3.30.450.20">
    <property type="entry name" value="PAS domain"/>
    <property type="match status" value="3"/>
</dbReference>
<feature type="transmembrane region" description="Helical" evidence="2">
    <location>
        <begin position="295"/>
        <end position="314"/>
    </location>
</feature>
<feature type="domain" description="GGDEF" evidence="5">
    <location>
        <begin position="502"/>
        <end position="637"/>
    </location>
</feature>
<evidence type="ECO:0000259" key="5">
    <source>
        <dbReference type="PROSITE" id="PS50887"/>
    </source>
</evidence>
<evidence type="ECO:0000259" key="3">
    <source>
        <dbReference type="PROSITE" id="PS50112"/>
    </source>
</evidence>
<dbReference type="Gene3D" id="3.30.70.270">
    <property type="match status" value="1"/>
</dbReference>
<reference evidence="6" key="1">
    <citation type="submission" date="2017-10" db="EMBL/GenBank/DDBJ databases">
        <title>Massilia psychrophilum sp. nov., a novel purple-pigmented bacterium isolated from Tianshan glacier, Xinjiang Municipality, China.</title>
        <authorList>
            <person name="Wang H."/>
        </authorList>
    </citation>
    <scope>NUCLEOTIDE SEQUENCE [LARGE SCALE GENOMIC DNA]</scope>
    <source>
        <strain evidence="6">JCM 30813</strain>
    </source>
</reference>
<dbReference type="InterPro" id="IPR000014">
    <property type="entry name" value="PAS"/>
</dbReference>
<dbReference type="EMBL" id="PDOB01000017">
    <property type="protein sequence ID" value="PIL39499.1"/>
    <property type="molecule type" value="Genomic_DNA"/>
</dbReference>
<dbReference type="FunFam" id="3.20.20.450:FF:000001">
    <property type="entry name" value="Cyclic di-GMP phosphodiesterase yahA"/>
    <property type="match status" value="1"/>
</dbReference>
<dbReference type="InterPro" id="IPR001633">
    <property type="entry name" value="EAL_dom"/>
</dbReference>
<dbReference type="Pfam" id="PF00989">
    <property type="entry name" value="PAS"/>
    <property type="match status" value="1"/>
</dbReference>
<dbReference type="GO" id="GO:0006355">
    <property type="term" value="P:regulation of DNA-templated transcription"/>
    <property type="evidence" value="ECO:0007669"/>
    <property type="project" value="InterPro"/>
</dbReference>
<dbReference type="CDD" id="cd12915">
    <property type="entry name" value="PDC2_DGC_like"/>
    <property type="match status" value="1"/>
</dbReference>
<accession>A0A2G8T0E3</accession>
<evidence type="ECO:0008006" key="8">
    <source>
        <dbReference type="Google" id="ProtNLM"/>
    </source>
</evidence>
<dbReference type="InterPro" id="IPR035919">
    <property type="entry name" value="EAL_sf"/>
</dbReference>
<dbReference type="SMART" id="SM00052">
    <property type="entry name" value="EAL"/>
    <property type="match status" value="1"/>
</dbReference>
<dbReference type="SUPFAM" id="SSF141868">
    <property type="entry name" value="EAL domain-like"/>
    <property type="match status" value="1"/>
</dbReference>
<evidence type="ECO:0000259" key="4">
    <source>
        <dbReference type="PROSITE" id="PS50883"/>
    </source>
</evidence>
<dbReference type="NCBIfam" id="TIGR00254">
    <property type="entry name" value="GGDEF"/>
    <property type="match status" value="1"/>
</dbReference>
<dbReference type="Proteomes" id="UP000228593">
    <property type="component" value="Unassembled WGS sequence"/>
</dbReference>
<dbReference type="CDD" id="cd01948">
    <property type="entry name" value="EAL"/>
    <property type="match status" value="1"/>
</dbReference>
<dbReference type="PANTHER" id="PTHR44757">
    <property type="entry name" value="DIGUANYLATE CYCLASE DGCP"/>
    <property type="match status" value="1"/>
</dbReference>
<organism evidence="6 7">
    <name type="scientific">Massilia psychrophila</name>
    <dbReference type="NCBI Taxonomy" id="1603353"/>
    <lineage>
        <taxon>Bacteria</taxon>
        <taxon>Pseudomonadati</taxon>
        <taxon>Pseudomonadota</taxon>
        <taxon>Betaproteobacteria</taxon>
        <taxon>Burkholderiales</taxon>
        <taxon>Oxalobacteraceae</taxon>
        <taxon>Telluria group</taxon>
        <taxon>Massilia</taxon>
    </lineage>
</organism>
<dbReference type="CDD" id="cd00130">
    <property type="entry name" value="PAS"/>
    <property type="match status" value="1"/>
</dbReference>
<proteinExistence type="predicted"/>
<dbReference type="PANTHER" id="PTHR44757:SF2">
    <property type="entry name" value="BIOFILM ARCHITECTURE MAINTENANCE PROTEIN MBAA"/>
    <property type="match status" value="1"/>
</dbReference>